<dbReference type="PANTHER" id="PTHR38788">
    <property type="entry name" value="CLR5 DOMAIN-CONTAINING PROTEIN"/>
    <property type="match status" value="1"/>
</dbReference>
<name>A0A439D6N0_9PEZI</name>
<feature type="region of interest" description="Disordered" evidence="1">
    <location>
        <begin position="29"/>
        <end position="54"/>
    </location>
</feature>
<comment type="caution">
    <text evidence="3">The sequence shown here is derived from an EMBL/GenBank/DDBJ whole genome shotgun (WGS) entry which is preliminary data.</text>
</comment>
<reference evidence="3 4" key="1">
    <citation type="submission" date="2018-12" db="EMBL/GenBank/DDBJ databases">
        <title>Draft genome sequence of Xylaria grammica IHI A82.</title>
        <authorList>
            <person name="Buettner E."/>
            <person name="Kellner H."/>
        </authorList>
    </citation>
    <scope>NUCLEOTIDE SEQUENCE [LARGE SCALE GENOMIC DNA]</scope>
    <source>
        <strain evidence="3 4">IHI A82</strain>
    </source>
</reference>
<dbReference type="PANTHER" id="PTHR38788:SF3">
    <property type="entry name" value="CLR5 DOMAIN-CONTAINING PROTEIN"/>
    <property type="match status" value="1"/>
</dbReference>
<dbReference type="Proteomes" id="UP000286045">
    <property type="component" value="Unassembled WGS sequence"/>
</dbReference>
<dbReference type="AlphaFoldDB" id="A0A439D6N0"/>
<evidence type="ECO:0000313" key="4">
    <source>
        <dbReference type="Proteomes" id="UP000286045"/>
    </source>
</evidence>
<evidence type="ECO:0000259" key="2">
    <source>
        <dbReference type="Pfam" id="PF14420"/>
    </source>
</evidence>
<organism evidence="3 4">
    <name type="scientific">Xylaria grammica</name>
    <dbReference type="NCBI Taxonomy" id="363999"/>
    <lineage>
        <taxon>Eukaryota</taxon>
        <taxon>Fungi</taxon>
        <taxon>Dikarya</taxon>
        <taxon>Ascomycota</taxon>
        <taxon>Pezizomycotina</taxon>
        <taxon>Sordariomycetes</taxon>
        <taxon>Xylariomycetidae</taxon>
        <taxon>Xylariales</taxon>
        <taxon>Xylariaceae</taxon>
        <taxon>Xylaria</taxon>
    </lineage>
</organism>
<dbReference type="InterPro" id="IPR025676">
    <property type="entry name" value="Clr5_dom"/>
</dbReference>
<evidence type="ECO:0000256" key="1">
    <source>
        <dbReference type="SAM" id="MobiDB-lite"/>
    </source>
</evidence>
<keyword evidence="4" id="KW-1185">Reference proteome</keyword>
<evidence type="ECO:0000313" key="3">
    <source>
        <dbReference type="EMBL" id="RWA10058.1"/>
    </source>
</evidence>
<feature type="domain" description="Clr5" evidence="2">
    <location>
        <begin position="112"/>
        <end position="164"/>
    </location>
</feature>
<dbReference type="EMBL" id="RYZI01000129">
    <property type="protein sequence ID" value="RWA10058.1"/>
    <property type="molecule type" value="Genomic_DNA"/>
</dbReference>
<gene>
    <name evidence="3" type="ORF">EKO27_g5060</name>
</gene>
<accession>A0A439D6N0</accession>
<dbReference type="Pfam" id="PF14420">
    <property type="entry name" value="Clr5"/>
    <property type="match status" value="1"/>
</dbReference>
<protein>
    <recommendedName>
        <fullName evidence="2">Clr5 domain-containing protein</fullName>
    </recommendedName>
</protein>
<proteinExistence type="predicted"/>
<sequence>MEYDLRYPYSTQPRTSTTCVCRASGESTKEREGGYRCGKTTQRRQGSSRHRRPARALRPLFTLHLLVAVFGTAPPTPIEGLLAPDAMKMQSSVARLESDGAAEHGQVRYAKPSEWAAQKDIIKRLYLDENKTLDEVRRIMASEHQFHATPSMYKKRIRAWHFSKKLEEDDVLEVLQQKLEKKAAGESSHSLVIRGRVVRNQRLRRFLERRPDVLARLQALPDSGEFIGSSPTPSYAPVEMEIPKIISLSPESRDMEQTLSAVRDYVRSPLWIADGGGTPRRVEVIDLRAARTNMLQAVDEFYWLQSSIDNKRPPKVIFQLLNSTLNRLNGAIRAEQPDFFFQMIEMLEHPWSSHPELSQIFRRHVAELAVVHLGRNHPMSIFWIHLLRESDGSSNRISNNVLELLVSELLRYKGPQDHLTCAALDYLLRFLIHTQGAFASYKRFRRWLDQYPGWDDEEEWSSRVRSKLQDVEIPDASSAVTPARRLTSAAIEYRRPAGPSHGDFHSAYLLPYLAGRISIRNGDAARAEGLFLKAKAVARQARQPHLTDYYAKVYSNLHVLYIALKQDEKLAGLHKELATLKAELPPGTRLPEVNLPHDCDECQLHLVPVPA</sequence>